<evidence type="ECO:0000313" key="1">
    <source>
        <dbReference type="EMBL" id="AWI26278.1"/>
    </source>
</evidence>
<dbReference type="EMBL" id="CP029187">
    <property type="protein sequence ID" value="AWI26278.1"/>
    <property type="molecule type" value="Genomic_DNA"/>
</dbReference>
<gene>
    <name evidence="1" type="ORF">HYN49_10400</name>
</gene>
<dbReference type="AlphaFoldDB" id="A0A2S1SIP3"/>
<name>A0A2S1SIP3_9FLAO</name>
<proteinExistence type="predicted"/>
<reference evidence="1 2" key="1">
    <citation type="submission" date="2018-05" db="EMBL/GenBank/DDBJ databases">
        <title>Genome sequencing of Flavobacterium sp. HYN0049.</title>
        <authorList>
            <person name="Yi H."/>
            <person name="Baek C."/>
        </authorList>
    </citation>
    <scope>NUCLEOTIDE SEQUENCE [LARGE SCALE GENOMIC DNA]</scope>
    <source>
        <strain evidence="1 2">HYN0049</strain>
    </source>
</reference>
<dbReference type="KEGG" id="fpal:HYN49_10400"/>
<evidence type="ECO:0000313" key="2">
    <source>
        <dbReference type="Proteomes" id="UP000244937"/>
    </source>
</evidence>
<sequence>MNIGKFTPRNNLLVLFFCLETKEAKIQATPLLAPPSSAAGLGSATCNSLISKLNKLAYGKNSV</sequence>
<protein>
    <submittedName>
        <fullName evidence="1">Uncharacterized protein</fullName>
    </submittedName>
</protein>
<accession>A0A2S1SIP3</accession>
<organism evidence="1 2">
    <name type="scientific">Flavobacterium pallidum</name>
    <dbReference type="NCBI Taxonomy" id="2172098"/>
    <lineage>
        <taxon>Bacteria</taxon>
        <taxon>Pseudomonadati</taxon>
        <taxon>Bacteroidota</taxon>
        <taxon>Flavobacteriia</taxon>
        <taxon>Flavobacteriales</taxon>
        <taxon>Flavobacteriaceae</taxon>
        <taxon>Flavobacterium</taxon>
    </lineage>
</organism>
<dbReference type="Proteomes" id="UP000244937">
    <property type="component" value="Chromosome"/>
</dbReference>
<keyword evidence="2" id="KW-1185">Reference proteome</keyword>